<reference evidence="10" key="1">
    <citation type="submission" date="2016-12" db="EMBL/GenBank/DDBJ databases">
        <title>Mouse lemur reference genome and diversity panel.</title>
        <authorList>
            <person name="Harris R."/>
            <person name="Larsen P."/>
            <person name="Liu Y."/>
            <person name="Hughes D.S."/>
            <person name="Murali S."/>
            <person name="Raveendran M."/>
            <person name="Korchina V."/>
            <person name="Wang M."/>
            <person name="Jhangiani S."/>
            <person name="Bandaranaike D."/>
            <person name="Bellair M."/>
            <person name="Blankenburg K."/>
            <person name="Chao H."/>
            <person name="Dahdouli M."/>
            <person name="Dinh H."/>
            <person name="Doddapaneni H."/>
            <person name="English A."/>
            <person name="Firestine M."/>
            <person name="Gnanaolivu R."/>
            <person name="Gross S."/>
            <person name="Hernandez B."/>
            <person name="Javaid M."/>
            <person name="Jayaseelan J."/>
            <person name="Jones J."/>
            <person name="Khan Z."/>
            <person name="Kovar C."/>
            <person name="Kurapati P."/>
            <person name="Le B."/>
            <person name="Lee S."/>
            <person name="Li M."/>
            <person name="Mathew T."/>
            <person name="Narasimhan A."/>
            <person name="Ngo D."/>
            <person name="Nguyen L."/>
            <person name="Okwuonu G."/>
            <person name="Ongeri F."/>
            <person name="Osuji N."/>
            <person name="Pu L.-L."/>
            <person name="Puazo M."/>
            <person name="Quiroz J."/>
            <person name="Raj R."/>
            <person name="Rajbhandari K."/>
            <person name="Reid J.G."/>
            <person name="Santibanez J."/>
            <person name="Sexton D."/>
            <person name="Skinner E."/>
            <person name="Vee V."/>
            <person name="Weissenberger G."/>
            <person name="Wu Y."/>
            <person name="Xin Y."/>
            <person name="Han Y."/>
            <person name="Campbell C."/>
            <person name="Brown A."/>
            <person name="Sullivan B."/>
            <person name="Shelton J."/>
            <person name="Brown S."/>
            <person name="Dudchenko O."/>
            <person name="Machol I."/>
            <person name="Durand N."/>
            <person name="Shamim M."/>
            <person name="Lieberman A."/>
            <person name="Muzny D.M."/>
            <person name="Richards S."/>
            <person name="Yoder A."/>
            <person name="Worley K.C."/>
            <person name="Rogers J."/>
            <person name="Gibbs R.A."/>
        </authorList>
    </citation>
    <scope>NUCLEOTIDE SEQUENCE [LARGE SCALE GENOMIC DNA]</scope>
</reference>
<dbReference type="InterPro" id="IPR027640">
    <property type="entry name" value="Kinesin-like_fam"/>
</dbReference>
<dbReference type="PANTHER" id="PTHR47972">
    <property type="entry name" value="KINESIN-LIKE PROTEIN KLP-3"/>
    <property type="match status" value="1"/>
</dbReference>
<keyword evidence="6 7" id="KW-0505">Motor protein</keyword>
<sequence>PSWCAGRQELGAAHYALVLLVYGPADSQGEVFGDVRPLLTSLLDGYNVCVVAYGQTGSGKSYTMLGPPAKGGAPPSDAGIVPRAAEELFRLIAESPPPRPQVGVSVVEVYNNDVFDLLAKDSRAPGSGARRGLPAAAGDGRKEATTPTCEAVGSASELLRLVRGGLRRRATHATLVHEDSSRSHLIVTVTVTTAPGPGVSAASLLLPHPAAGAGRRRSACGPARPPDPAGRAERASAQLQLVDLAGSECAGVSGAAGSALREASWINRSLAALADVLGALAERRGHVPYRNSRLTRLLQDSLGGDAKFLVILCVSPGQRRLAQTLQGLGFGARARQVERGPARRRPSARAGEGSTG</sequence>
<protein>
    <recommendedName>
        <fullName evidence="7">Kinesin-like protein</fullName>
    </recommendedName>
</protein>
<dbReference type="AlphaFoldDB" id="A0A8C6EG19"/>
<dbReference type="GeneTree" id="ENSGT00940000162166"/>
<evidence type="ECO:0000256" key="6">
    <source>
        <dbReference type="PROSITE-ProRule" id="PRU00283"/>
    </source>
</evidence>
<keyword evidence="3 6" id="KW-0547">Nucleotide-binding</keyword>
<dbReference type="InterPro" id="IPR036961">
    <property type="entry name" value="Kinesin_motor_dom_sf"/>
</dbReference>
<evidence type="ECO:0000259" key="9">
    <source>
        <dbReference type="PROSITE" id="PS50067"/>
    </source>
</evidence>
<dbReference type="EMBL" id="ABDC03008729">
    <property type="status" value="NOT_ANNOTATED_CDS"/>
    <property type="molecule type" value="Genomic_DNA"/>
</dbReference>
<dbReference type="SUPFAM" id="SSF52540">
    <property type="entry name" value="P-loop containing nucleoside triphosphate hydrolases"/>
    <property type="match status" value="1"/>
</dbReference>
<reference evidence="10" key="2">
    <citation type="submission" date="2025-08" db="UniProtKB">
        <authorList>
            <consortium name="Ensembl"/>
        </authorList>
    </citation>
    <scope>IDENTIFICATION</scope>
</reference>
<keyword evidence="2" id="KW-0963">Cytoplasm</keyword>
<dbReference type="Gene3D" id="3.40.850.10">
    <property type="entry name" value="Kinesin motor domain"/>
    <property type="match status" value="1"/>
</dbReference>
<keyword evidence="4 6" id="KW-0067">ATP-binding</keyword>
<dbReference type="GO" id="GO:0005524">
    <property type="term" value="F:ATP binding"/>
    <property type="evidence" value="ECO:0007669"/>
    <property type="project" value="UniProtKB-UniRule"/>
</dbReference>
<evidence type="ECO:0000256" key="8">
    <source>
        <dbReference type="SAM" id="MobiDB-lite"/>
    </source>
</evidence>
<reference evidence="10" key="3">
    <citation type="submission" date="2025-09" db="UniProtKB">
        <authorList>
            <consortium name="Ensembl"/>
        </authorList>
    </citation>
    <scope>IDENTIFICATION</scope>
</reference>
<evidence type="ECO:0000256" key="1">
    <source>
        <dbReference type="ARBA" id="ARBA00004245"/>
    </source>
</evidence>
<proteinExistence type="inferred from homology"/>
<evidence type="ECO:0000313" key="10">
    <source>
        <dbReference type="Ensembl" id="ENSMICP00000040896.1"/>
    </source>
</evidence>
<dbReference type="Ensembl" id="ENSMICT00000060934.1">
    <property type="protein sequence ID" value="ENSMICP00000040896.1"/>
    <property type="gene ID" value="ENSMICG00000044733.1"/>
</dbReference>
<dbReference type="Proteomes" id="UP000694394">
    <property type="component" value="Chromosome 6"/>
</dbReference>
<evidence type="ECO:0000256" key="3">
    <source>
        <dbReference type="ARBA" id="ARBA00022741"/>
    </source>
</evidence>
<dbReference type="PRINTS" id="PR00380">
    <property type="entry name" value="KINESINHEAVY"/>
</dbReference>
<feature type="domain" description="Kinesin motor" evidence="9">
    <location>
        <begin position="1"/>
        <end position="337"/>
    </location>
</feature>
<dbReference type="GO" id="GO:0051647">
    <property type="term" value="P:nucleus localization"/>
    <property type="evidence" value="ECO:0007669"/>
    <property type="project" value="Ensembl"/>
</dbReference>
<evidence type="ECO:0000256" key="5">
    <source>
        <dbReference type="ARBA" id="ARBA00023212"/>
    </source>
</evidence>
<dbReference type="EMBL" id="ABDC03008731">
    <property type="status" value="NOT_ANNOTATED_CDS"/>
    <property type="molecule type" value="Genomic_DNA"/>
</dbReference>
<gene>
    <name evidence="10" type="primary">KIF25</name>
</gene>
<keyword evidence="5" id="KW-0206">Cytoskeleton</keyword>
<dbReference type="InterPro" id="IPR027417">
    <property type="entry name" value="P-loop_NTPase"/>
</dbReference>
<evidence type="ECO:0000256" key="7">
    <source>
        <dbReference type="RuleBase" id="RU000394"/>
    </source>
</evidence>
<feature type="binding site" evidence="6">
    <location>
        <begin position="54"/>
        <end position="61"/>
    </location>
    <ligand>
        <name>ATP</name>
        <dbReference type="ChEBI" id="CHEBI:30616"/>
    </ligand>
</feature>
<dbReference type="GO" id="GO:0008017">
    <property type="term" value="F:microtubule binding"/>
    <property type="evidence" value="ECO:0007669"/>
    <property type="project" value="InterPro"/>
</dbReference>
<dbReference type="PANTHER" id="PTHR47972:SF63">
    <property type="entry name" value="KINESIN FAMILY MEMBER 25"/>
    <property type="match status" value="1"/>
</dbReference>
<comment type="similarity">
    <text evidence="6 7">Belongs to the TRAFAC class myosin-kinesin ATPase superfamily. Kinesin family.</text>
</comment>
<comment type="subcellular location">
    <subcellularLocation>
        <location evidence="1">Cytoplasm</location>
        <location evidence="1">Cytoskeleton</location>
    </subcellularLocation>
</comment>
<evidence type="ECO:0000256" key="2">
    <source>
        <dbReference type="ARBA" id="ARBA00022490"/>
    </source>
</evidence>
<dbReference type="SMART" id="SM00129">
    <property type="entry name" value="KISc"/>
    <property type="match status" value="1"/>
</dbReference>
<feature type="region of interest" description="Disordered" evidence="8">
    <location>
        <begin position="336"/>
        <end position="356"/>
    </location>
</feature>
<dbReference type="GO" id="GO:0010507">
    <property type="term" value="P:negative regulation of autophagy"/>
    <property type="evidence" value="ECO:0007669"/>
    <property type="project" value="Ensembl"/>
</dbReference>
<evidence type="ECO:0000256" key="4">
    <source>
        <dbReference type="ARBA" id="ARBA00022840"/>
    </source>
</evidence>
<feature type="region of interest" description="Disordered" evidence="8">
    <location>
        <begin position="125"/>
        <end position="146"/>
    </location>
</feature>
<dbReference type="GO" id="GO:0005874">
    <property type="term" value="C:microtubule"/>
    <property type="evidence" value="ECO:0007669"/>
    <property type="project" value="UniProtKB-KW"/>
</dbReference>
<dbReference type="GO" id="GO:0003777">
    <property type="term" value="F:microtubule motor activity"/>
    <property type="evidence" value="ECO:0007669"/>
    <property type="project" value="InterPro"/>
</dbReference>
<keyword evidence="7" id="KW-0493">Microtubule</keyword>
<dbReference type="InterPro" id="IPR019821">
    <property type="entry name" value="Kinesin_motor_CS"/>
</dbReference>
<dbReference type="PROSITE" id="PS00411">
    <property type="entry name" value="KINESIN_MOTOR_1"/>
    <property type="match status" value="1"/>
</dbReference>
<dbReference type="GO" id="GO:0046603">
    <property type="term" value="P:negative regulation of mitotic centrosome separation"/>
    <property type="evidence" value="ECO:0007669"/>
    <property type="project" value="Ensembl"/>
</dbReference>
<organism evidence="10 11">
    <name type="scientific">Microcebus murinus</name>
    <name type="common">Gray mouse lemur</name>
    <name type="synonym">Lemur murinus</name>
    <dbReference type="NCBI Taxonomy" id="30608"/>
    <lineage>
        <taxon>Eukaryota</taxon>
        <taxon>Metazoa</taxon>
        <taxon>Chordata</taxon>
        <taxon>Craniata</taxon>
        <taxon>Vertebrata</taxon>
        <taxon>Euteleostomi</taxon>
        <taxon>Mammalia</taxon>
        <taxon>Eutheria</taxon>
        <taxon>Euarchontoglires</taxon>
        <taxon>Primates</taxon>
        <taxon>Strepsirrhini</taxon>
        <taxon>Lemuriformes</taxon>
        <taxon>Cheirogaleidae</taxon>
        <taxon>Microcebus</taxon>
    </lineage>
</organism>
<evidence type="ECO:0000313" key="11">
    <source>
        <dbReference type="Proteomes" id="UP000694394"/>
    </source>
</evidence>
<name>A0A8C6EG19_MICMU</name>
<dbReference type="InterPro" id="IPR001752">
    <property type="entry name" value="Kinesin_motor_dom"/>
</dbReference>
<dbReference type="GO" id="GO:0051294">
    <property type="term" value="P:establishment of spindle orientation"/>
    <property type="evidence" value="ECO:0007669"/>
    <property type="project" value="Ensembl"/>
</dbReference>
<keyword evidence="11" id="KW-1185">Reference proteome</keyword>
<dbReference type="GO" id="GO:0007018">
    <property type="term" value="P:microtubule-based movement"/>
    <property type="evidence" value="ECO:0007669"/>
    <property type="project" value="InterPro"/>
</dbReference>
<dbReference type="Pfam" id="PF00225">
    <property type="entry name" value="Kinesin"/>
    <property type="match status" value="1"/>
</dbReference>
<dbReference type="PROSITE" id="PS50067">
    <property type="entry name" value="KINESIN_MOTOR_2"/>
    <property type="match status" value="1"/>
</dbReference>
<dbReference type="EMBL" id="ABDC03008730">
    <property type="status" value="NOT_ANNOTATED_CDS"/>
    <property type="molecule type" value="Genomic_DNA"/>
</dbReference>
<accession>A0A8C6EG19</accession>
<feature type="region of interest" description="Disordered" evidence="8">
    <location>
        <begin position="213"/>
        <end position="234"/>
    </location>
</feature>